<comment type="caution">
    <text evidence="2">The sequence shown here is derived from an EMBL/GenBank/DDBJ whole genome shotgun (WGS) entry which is preliminary data.</text>
</comment>
<reference evidence="2 3" key="1">
    <citation type="submission" date="2021-06" db="EMBL/GenBank/DDBJ databases">
        <title>Description of novel taxa of the family Lachnospiraceae.</title>
        <authorList>
            <person name="Chaplin A.V."/>
            <person name="Sokolova S.R."/>
            <person name="Pikina A.P."/>
            <person name="Korzhanova M."/>
            <person name="Belova V."/>
            <person name="Korostin D."/>
            <person name="Efimov B.A."/>
        </authorList>
    </citation>
    <scope>NUCLEOTIDE SEQUENCE [LARGE SCALE GENOMIC DNA]</scope>
    <source>
        <strain evidence="2 3">ASD4241</strain>
    </source>
</reference>
<name>A0ABS6K986_9FIRM</name>
<keyword evidence="1" id="KW-0812">Transmembrane</keyword>
<proteinExistence type="predicted"/>
<feature type="transmembrane region" description="Helical" evidence="1">
    <location>
        <begin position="59"/>
        <end position="82"/>
    </location>
</feature>
<feature type="transmembrane region" description="Helical" evidence="1">
    <location>
        <begin position="88"/>
        <end position="107"/>
    </location>
</feature>
<dbReference type="InterPro" id="IPR025962">
    <property type="entry name" value="SdpI/YhfL"/>
</dbReference>
<evidence type="ECO:0000256" key="1">
    <source>
        <dbReference type="SAM" id="Phobius"/>
    </source>
</evidence>
<dbReference type="EMBL" id="JAHQCX010000009">
    <property type="protein sequence ID" value="MBU9727082.1"/>
    <property type="molecule type" value="Genomic_DNA"/>
</dbReference>
<gene>
    <name evidence="2" type="ORF">KTH90_13760</name>
</gene>
<protein>
    <submittedName>
        <fullName evidence="2">SdpI family protein</fullName>
    </submittedName>
</protein>
<dbReference type="RefSeq" id="WP_238726942.1">
    <property type="nucleotide sequence ID" value="NZ_JAHQCX010000009.1"/>
</dbReference>
<dbReference type="Proteomes" id="UP001314681">
    <property type="component" value="Unassembled WGS sequence"/>
</dbReference>
<keyword evidence="1" id="KW-1133">Transmembrane helix</keyword>
<evidence type="ECO:0000313" key="3">
    <source>
        <dbReference type="Proteomes" id="UP001314681"/>
    </source>
</evidence>
<feature type="transmembrane region" description="Helical" evidence="1">
    <location>
        <begin position="6"/>
        <end position="23"/>
    </location>
</feature>
<sequence length="127" mass="14147">MLVLYMITGLLLPTMLVGFGAVFRTHPPKTVNMAYGYRTSRSMKSQESWDFANRYWGNLVFRAGLVTEGATLAVLSVGSLAAPDQMGNLSLVMVSLQMVLLFVNIPLTERQLKKRFDDNGKPRESSD</sequence>
<evidence type="ECO:0000313" key="2">
    <source>
        <dbReference type="EMBL" id="MBU9727082.1"/>
    </source>
</evidence>
<keyword evidence="1" id="KW-0472">Membrane</keyword>
<dbReference type="Pfam" id="PF13630">
    <property type="entry name" value="SdpI"/>
    <property type="match status" value="1"/>
</dbReference>
<accession>A0ABS6K986</accession>
<organism evidence="2 3">
    <name type="scientific">Diplocloster modestus</name>
    <dbReference type="NCBI Taxonomy" id="2850322"/>
    <lineage>
        <taxon>Bacteria</taxon>
        <taxon>Bacillati</taxon>
        <taxon>Bacillota</taxon>
        <taxon>Clostridia</taxon>
        <taxon>Lachnospirales</taxon>
        <taxon>Lachnospiraceae</taxon>
        <taxon>Diplocloster</taxon>
    </lineage>
</organism>
<keyword evidence="3" id="KW-1185">Reference proteome</keyword>